<evidence type="ECO:0000313" key="3">
    <source>
        <dbReference type="EMBL" id="KAF6157237.1"/>
    </source>
</evidence>
<organism evidence="3 4">
    <name type="scientific">Kingdonia uniflora</name>
    <dbReference type="NCBI Taxonomy" id="39325"/>
    <lineage>
        <taxon>Eukaryota</taxon>
        <taxon>Viridiplantae</taxon>
        <taxon>Streptophyta</taxon>
        <taxon>Embryophyta</taxon>
        <taxon>Tracheophyta</taxon>
        <taxon>Spermatophyta</taxon>
        <taxon>Magnoliopsida</taxon>
        <taxon>Ranunculales</taxon>
        <taxon>Circaeasteraceae</taxon>
        <taxon>Kingdonia</taxon>
    </lineage>
</organism>
<feature type="region of interest" description="Disordered" evidence="1">
    <location>
        <begin position="1"/>
        <end position="25"/>
    </location>
</feature>
<sequence length="96" mass="11030">NKSLLINSSQNQSSPNPNSSDHHSGYEFGVNMEGKRISMQLILLLIACFTFQLCFSDSTFYESFDEPFEGRQRKMNIKVHGNTQKVRGMMIMMVFL</sequence>
<dbReference type="EMBL" id="JACGCM010001281">
    <property type="protein sequence ID" value="KAF6157237.1"/>
    <property type="molecule type" value="Genomic_DNA"/>
</dbReference>
<keyword evidence="4" id="KW-1185">Reference proteome</keyword>
<evidence type="ECO:0000256" key="2">
    <source>
        <dbReference type="SAM" id="Phobius"/>
    </source>
</evidence>
<feature type="transmembrane region" description="Helical" evidence="2">
    <location>
        <begin position="41"/>
        <end position="61"/>
    </location>
</feature>
<feature type="non-terminal residue" evidence="3">
    <location>
        <position position="1"/>
    </location>
</feature>
<accession>A0A7J7MQY6</accession>
<keyword evidence="2" id="KW-0812">Transmembrane</keyword>
<gene>
    <name evidence="3" type="ORF">GIB67_041698</name>
</gene>
<comment type="caution">
    <text evidence="3">The sequence shown here is derived from an EMBL/GenBank/DDBJ whole genome shotgun (WGS) entry which is preliminary data.</text>
</comment>
<evidence type="ECO:0000313" key="4">
    <source>
        <dbReference type="Proteomes" id="UP000541444"/>
    </source>
</evidence>
<dbReference type="AlphaFoldDB" id="A0A7J7MQY6"/>
<keyword evidence="2" id="KW-1133">Transmembrane helix</keyword>
<keyword evidence="2" id="KW-0472">Membrane</keyword>
<name>A0A7J7MQY6_9MAGN</name>
<reference evidence="3 4" key="1">
    <citation type="journal article" date="2020" name="IScience">
        <title>Genome Sequencing of the Endangered Kingdonia uniflora (Circaeasteraceae, Ranunculales) Reveals Potential Mechanisms of Evolutionary Specialization.</title>
        <authorList>
            <person name="Sun Y."/>
            <person name="Deng T."/>
            <person name="Zhang A."/>
            <person name="Moore M.J."/>
            <person name="Landis J.B."/>
            <person name="Lin N."/>
            <person name="Zhang H."/>
            <person name="Zhang X."/>
            <person name="Huang J."/>
            <person name="Zhang X."/>
            <person name="Sun H."/>
            <person name="Wang H."/>
        </authorList>
    </citation>
    <scope>NUCLEOTIDE SEQUENCE [LARGE SCALE GENOMIC DNA]</scope>
    <source>
        <strain evidence="3">TB1705</strain>
        <tissue evidence="3">Leaf</tissue>
    </source>
</reference>
<proteinExistence type="predicted"/>
<evidence type="ECO:0000256" key="1">
    <source>
        <dbReference type="SAM" id="MobiDB-lite"/>
    </source>
</evidence>
<protein>
    <submittedName>
        <fullName evidence="3">Uncharacterized protein</fullName>
    </submittedName>
</protein>
<dbReference type="Proteomes" id="UP000541444">
    <property type="component" value="Unassembled WGS sequence"/>
</dbReference>
<feature type="compositionally biased region" description="Low complexity" evidence="1">
    <location>
        <begin position="7"/>
        <end position="19"/>
    </location>
</feature>